<evidence type="ECO:0008006" key="3">
    <source>
        <dbReference type="Google" id="ProtNLM"/>
    </source>
</evidence>
<gene>
    <name evidence="1" type="ORF">GWK41_03020</name>
</gene>
<reference evidence="1 2" key="1">
    <citation type="journal article" date="2021" name="Syst. Appl. Microbiol.">
        <title>Persephonella atlantica sp. nov.: How to adapt to physico-chemical gradients in high temperature hydrothermal habitats.</title>
        <authorList>
            <person name="Francois D.X."/>
            <person name="Godfroy A."/>
            <person name="Mathien C."/>
            <person name="Aube J."/>
            <person name="Cathalot C."/>
            <person name="Lesongeur F."/>
            <person name="L'Haridon S."/>
            <person name="Philippon X."/>
            <person name="Roussel E.G."/>
        </authorList>
    </citation>
    <scope>NUCLEOTIDE SEQUENCE [LARGE SCALE GENOMIC DNA]</scope>
    <source>
        <strain evidence="1 2">MO1340</strain>
    </source>
</reference>
<evidence type="ECO:0000313" key="2">
    <source>
        <dbReference type="Proteomes" id="UP000772812"/>
    </source>
</evidence>
<dbReference type="Proteomes" id="UP000772812">
    <property type="component" value="Unassembled WGS sequence"/>
</dbReference>
<keyword evidence="2" id="KW-1185">Reference proteome</keyword>
<name>A0ABS1GGK4_9AQUI</name>
<dbReference type="Gene3D" id="1.20.120.520">
    <property type="entry name" value="nmb1532 protein domain like"/>
    <property type="match status" value="1"/>
</dbReference>
<sequence length="151" mass="17929">MAFDKVKTILNQLTHEHKILLRKSEELEKELEQNFSTETIDKVLKFIEEDVGEHARVEEEDLDKAIEEAGITEFDIEALNFGHRTLDEIAEHIKYVASLYKKGKKEYMGKDIKTELIKSVKLFFSTLKDHFTEEEHFFFPDILKYDLERFE</sequence>
<proteinExistence type="predicted"/>
<protein>
    <recommendedName>
        <fullName evidence="3">Hemerythrin-like domain-containing protein</fullName>
    </recommendedName>
</protein>
<dbReference type="EMBL" id="JAACYA010000001">
    <property type="protein sequence ID" value="MBK3332038.1"/>
    <property type="molecule type" value="Genomic_DNA"/>
</dbReference>
<comment type="caution">
    <text evidence="1">The sequence shown here is derived from an EMBL/GenBank/DDBJ whole genome shotgun (WGS) entry which is preliminary data.</text>
</comment>
<dbReference type="RefSeq" id="WP_200673429.1">
    <property type="nucleotide sequence ID" value="NZ_JAACYA010000001.1"/>
</dbReference>
<accession>A0ABS1GGK4</accession>
<organism evidence="1 2">
    <name type="scientific">Persephonella atlantica</name>
    <dbReference type="NCBI Taxonomy" id="2699429"/>
    <lineage>
        <taxon>Bacteria</taxon>
        <taxon>Pseudomonadati</taxon>
        <taxon>Aquificota</taxon>
        <taxon>Aquificia</taxon>
        <taxon>Aquificales</taxon>
        <taxon>Hydrogenothermaceae</taxon>
        <taxon>Persephonella</taxon>
    </lineage>
</organism>
<evidence type="ECO:0000313" key="1">
    <source>
        <dbReference type="EMBL" id="MBK3332038.1"/>
    </source>
</evidence>